<dbReference type="Pfam" id="PF13561">
    <property type="entry name" value="adh_short_C2"/>
    <property type="match status" value="1"/>
</dbReference>
<dbReference type="PROSITE" id="PS00061">
    <property type="entry name" value="ADH_SHORT"/>
    <property type="match status" value="1"/>
</dbReference>
<evidence type="ECO:0000313" key="3">
    <source>
        <dbReference type="EMBL" id="KPM84028.1"/>
    </source>
</evidence>
<evidence type="ECO:0000313" key="5">
    <source>
        <dbReference type="Proteomes" id="UP000050378"/>
    </source>
</evidence>
<dbReference type="InterPro" id="IPR036291">
    <property type="entry name" value="NAD(P)-bd_dom_sf"/>
</dbReference>
<keyword evidence="2" id="KW-0560">Oxidoreductase</keyword>
<dbReference type="FunFam" id="3.40.50.720:FF:000084">
    <property type="entry name" value="Short-chain dehydrogenase reductase"/>
    <property type="match status" value="1"/>
</dbReference>
<accession>A0A0P7DWJ8</accession>
<dbReference type="PRINTS" id="PR00080">
    <property type="entry name" value="SDRFAMILY"/>
</dbReference>
<gene>
    <name evidence="3" type="ORF">AOG27_06910</name>
    <name evidence="4" type="ORF">PQI24_03855</name>
</gene>
<dbReference type="PATRIC" id="fig|570156.3.peg.2434"/>
<comment type="similarity">
    <text evidence="1">Belongs to the short-chain dehydrogenases/reductases (SDR) family.</text>
</comment>
<dbReference type="InterPro" id="IPR020904">
    <property type="entry name" value="Sc_DH/Rdtase_CS"/>
</dbReference>
<sequence>MPNSNELKTVYPSLAGKSVFITGGASGIGEVMVTRFCEQGAKVTFVDIATDQSDALCAKLAGKYEFDPQFIHCDIRDVEALKAAIEQTRQQQGDIGVLINNAADDTRHAAENMDVKYWEDKFAVNLRPCFFSSQAVVEHMQRLGGGSIINMGSVSWRIKQTGMPAYTTAKAGIEGLTRSLAASYGKDNIRVNSLVPGWVMTERQMTHWLTPEMIEDVRLSQCINETIQPDHIVNAALFLAADDSRMMTAQSLIVDAGWT</sequence>
<dbReference type="EMBL" id="LJTC01000004">
    <property type="protein sequence ID" value="KPM84028.1"/>
    <property type="molecule type" value="Genomic_DNA"/>
</dbReference>
<dbReference type="SUPFAM" id="SSF51735">
    <property type="entry name" value="NAD(P)-binding Rossmann-fold domains"/>
    <property type="match status" value="1"/>
</dbReference>
<proteinExistence type="inferred from homology"/>
<dbReference type="EMBL" id="JAQPZS010000002">
    <property type="protein sequence ID" value="MEJ6495148.1"/>
    <property type="molecule type" value="Genomic_DNA"/>
</dbReference>
<dbReference type="STRING" id="570156.AOG27_06910"/>
<reference evidence="3 5" key="1">
    <citation type="submission" date="2015-09" db="EMBL/GenBank/DDBJ databases">
        <title>Draft Genome Sequence of Pseudoalteromonas lipolytica UCD-48B.</title>
        <authorList>
            <person name="Krusor M."/>
            <person name="Coil D.A."/>
            <person name="Lang J.M."/>
            <person name="Eisen J.A."/>
            <person name="Alexiev A."/>
        </authorList>
    </citation>
    <scope>NUCLEOTIDE SEQUENCE [LARGE SCALE GENOMIC DNA]</scope>
    <source>
        <strain evidence="3 5">UCD-48B</strain>
    </source>
</reference>
<evidence type="ECO:0000256" key="1">
    <source>
        <dbReference type="ARBA" id="ARBA00006484"/>
    </source>
</evidence>
<dbReference type="InterPro" id="IPR002347">
    <property type="entry name" value="SDR_fam"/>
</dbReference>
<reference evidence="4 6" key="2">
    <citation type="submission" date="2023-01" db="EMBL/GenBank/DDBJ databases">
        <title>Trichodesmium-associated heterotrophic epibiont bacteria.</title>
        <authorList>
            <person name="Cleveland C.S."/>
            <person name="Webb E.A."/>
        </authorList>
    </citation>
    <scope>NUCLEOTIDE SEQUENCE [LARGE SCALE GENOMIC DNA]</scope>
    <source>
        <strain evidence="4 6">USCH2</strain>
    </source>
</reference>
<comment type="caution">
    <text evidence="3">The sequence shown here is derived from an EMBL/GenBank/DDBJ whole genome shotgun (WGS) entry which is preliminary data.</text>
</comment>
<keyword evidence="6" id="KW-1185">Reference proteome</keyword>
<dbReference type="PANTHER" id="PTHR24321:SF8">
    <property type="entry name" value="ESTRADIOL 17-BETA-DEHYDROGENASE 8-RELATED"/>
    <property type="match status" value="1"/>
</dbReference>
<evidence type="ECO:0000313" key="6">
    <source>
        <dbReference type="Proteomes" id="UP001377972"/>
    </source>
</evidence>
<dbReference type="RefSeq" id="WP_054552286.1">
    <property type="nucleotide sequence ID" value="NZ_JAQPZS010000002.1"/>
</dbReference>
<organism evidence="3 5">
    <name type="scientific">Pseudoalteromonas lipolytica</name>
    <dbReference type="NCBI Taxonomy" id="570156"/>
    <lineage>
        <taxon>Bacteria</taxon>
        <taxon>Pseudomonadati</taxon>
        <taxon>Pseudomonadota</taxon>
        <taxon>Gammaproteobacteria</taxon>
        <taxon>Alteromonadales</taxon>
        <taxon>Pseudoalteromonadaceae</taxon>
        <taxon>Pseudoalteromonas</taxon>
    </lineage>
</organism>
<dbReference type="GO" id="GO:0016491">
    <property type="term" value="F:oxidoreductase activity"/>
    <property type="evidence" value="ECO:0007669"/>
    <property type="project" value="UniProtKB-KW"/>
</dbReference>
<name>A0A0P7DWJ8_9GAMM</name>
<dbReference type="OrthoDB" id="9789398at2"/>
<dbReference type="PRINTS" id="PR00081">
    <property type="entry name" value="GDHRDH"/>
</dbReference>
<dbReference type="PANTHER" id="PTHR24321">
    <property type="entry name" value="DEHYDROGENASES, SHORT CHAIN"/>
    <property type="match status" value="1"/>
</dbReference>
<evidence type="ECO:0000256" key="2">
    <source>
        <dbReference type="ARBA" id="ARBA00023002"/>
    </source>
</evidence>
<dbReference type="Proteomes" id="UP001377972">
    <property type="component" value="Unassembled WGS sequence"/>
</dbReference>
<dbReference type="Proteomes" id="UP000050378">
    <property type="component" value="Unassembled WGS sequence"/>
</dbReference>
<dbReference type="Gene3D" id="3.40.50.720">
    <property type="entry name" value="NAD(P)-binding Rossmann-like Domain"/>
    <property type="match status" value="1"/>
</dbReference>
<dbReference type="CDD" id="cd05233">
    <property type="entry name" value="SDR_c"/>
    <property type="match status" value="1"/>
</dbReference>
<evidence type="ECO:0000313" key="4">
    <source>
        <dbReference type="EMBL" id="MEJ6495148.1"/>
    </source>
</evidence>
<dbReference type="AlphaFoldDB" id="A0A0P7DWJ8"/>
<protein>
    <submittedName>
        <fullName evidence="3">3-oxoacyl-ACP reductase</fullName>
    </submittedName>
    <submittedName>
        <fullName evidence="4">SDR family NAD(P)-dependent oxidoreductase</fullName>
    </submittedName>
</protein>